<keyword evidence="3" id="KW-1185">Reference proteome</keyword>
<dbReference type="AlphaFoldDB" id="A0AAW0P9T2"/>
<accession>A0AAW0P9T2</accession>
<reference evidence="3" key="1">
    <citation type="submission" date="2024-04" db="EMBL/GenBank/DDBJ databases">
        <title>Salinicola lusitanus LLJ914,a marine bacterium isolated from the Okinawa Trough.</title>
        <authorList>
            <person name="Li J."/>
        </authorList>
    </citation>
    <scope>NUCLEOTIDE SEQUENCE [LARGE SCALE GENOMIC DNA]</scope>
</reference>
<protein>
    <submittedName>
        <fullName evidence="2">Uncharacterized protein</fullName>
    </submittedName>
</protein>
<evidence type="ECO:0000313" key="3">
    <source>
        <dbReference type="Proteomes" id="UP001460270"/>
    </source>
</evidence>
<organism evidence="2 3">
    <name type="scientific">Mugilogobius chulae</name>
    <name type="common">yellowstripe goby</name>
    <dbReference type="NCBI Taxonomy" id="88201"/>
    <lineage>
        <taxon>Eukaryota</taxon>
        <taxon>Metazoa</taxon>
        <taxon>Chordata</taxon>
        <taxon>Craniata</taxon>
        <taxon>Vertebrata</taxon>
        <taxon>Euteleostomi</taxon>
        <taxon>Actinopterygii</taxon>
        <taxon>Neopterygii</taxon>
        <taxon>Teleostei</taxon>
        <taxon>Neoteleostei</taxon>
        <taxon>Acanthomorphata</taxon>
        <taxon>Gobiaria</taxon>
        <taxon>Gobiiformes</taxon>
        <taxon>Gobioidei</taxon>
        <taxon>Gobiidae</taxon>
        <taxon>Gobionellinae</taxon>
        <taxon>Mugilogobius</taxon>
    </lineage>
</organism>
<evidence type="ECO:0000256" key="1">
    <source>
        <dbReference type="SAM" id="MobiDB-lite"/>
    </source>
</evidence>
<dbReference type="Proteomes" id="UP001460270">
    <property type="component" value="Unassembled WGS sequence"/>
</dbReference>
<sequence length="112" mass="12756">MASGEGTTLEEPLQAKEDMEERLDELKADIEFVHSDIEAILQVAPKDLEERCVLLKQQVEHVRTEYESIHEECLELQKRRTDADVVQECGTLEQQIGSLTEESRLCLGSVRS</sequence>
<feature type="region of interest" description="Disordered" evidence="1">
    <location>
        <begin position="1"/>
        <end position="20"/>
    </location>
</feature>
<comment type="caution">
    <text evidence="2">The sequence shown here is derived from an EMBL/GenBank/DDBJ whole genome shotgun (WGS) entry which is preliminary data.</text>
</comment>
<gene>
    <name evidence="2" type="ORF">WMY93_008873</name>
</gene>
<evidence type="ECO:0000313" key="2">
    <source>
        <dbReference type="EMBL" id="KAK7921971.1"/>
    </source>
</evidence>
<name>A0AAW0P9T2_9GOBI</name>
<proteinExistence type="predicted"/>
<dbReference type="EMBL" id="JBBPFD010000006">
    <property type="protein sequence ID" value="KAK7921971.1"/>
    <property type="molecule type" value="Genomic_DNA"/>
</dbReference>